<reference evidence="2 3" key="1">
    <citation type="submission" date="2019-03" db="EMBL/GenBank/DDBJ databases">
        <title>Genomic Encyclopedia of Type Strains, Phase IV (KMG-IV): sequencing the most valuable type-strain genomes for metagenomic binning, comparative biology and taxonomic classification.</title>
        <authorList>
            <person name="Goeker M."/>
        </authorList>
    </citation>
    <scope>NUCLEOTIDE SEQUENCE [LARGE SCALE GENOMIC DNA]</scope>
    <source>
        <strain evidence="2 3">DSM 100433</strain>
    </source>
</reference>
<feature type="chain" id="PRO_5040876282" evidence="1">
    <location>
        <begin position="29"/>
        <end position="124"/>
    </location>
</feature>
<keyword evidence="3" id="KW-1185">Reference proteome</keyword>
<dbReference type="RefSeq" id="WP_132084148.1">
    <property type="nucleotide sequence ID" value="NZ_SLUK01000003.1"/>
</dbReference>
<dbReference type="Proteomes" id="UP000294682">
    <property type="component" value="Unassembled WGS sequence"/>
</dbReference>
<organism evidence="2 3">
    <name type="scientific">Harryflintia acetispora</name>
    <dbReference type="NCBI Taxonomy" id="1849041"/>
    <lineage>
        <taxon>Bacteria</taxon>
        <taxon>Bacillati</taxon>
        <taxon>Bacillota</taxon>
        <taxon>Clostridia</taxon>
        <taxon>Eubacteriales</taxon>
        <taxon>Oscillospiraceae</taxon>
        <taxon>Harryflintia</taxon>
    </lineage>
</organism>
<gene>
    <name evidence="2" type="ORF">EDD78_10333</name>
</gene>
<protein>
    <submittedName>
        <fullName evidence="2">Uncharacterized protein DUF4363</fullName>
    </submittedName>
</protein>
<evidence type="ECO:0000313" key="3">
    <source>
        <dbReference type="Proteomes" id="UP000294682"/>
    </source>
</evidence>
<evidence type="ECO:0000256" key="1">
    <source>
        <dbReference type="SAM" id="SignalP"/>
    </source>
</evidence>
<accession>A0A9X8UJX2</accession>
<comment type="caution">
    <text evidence="2">The sequence shown here is derived from an EMBL/GenBank/DDBJ whole genome shotgun (WGS) entry which is preliminary data.</text>
</comment>
<dbReference type="AlphaFoldDB" id="A0A9X8UJX2"/>
<proteinExistence type="predicted"/>
<feature type="signal peptide" evidence="1">
    <location>
        <begin position="1"/>
        <end position="28"/>
    </location>
</feature>
<dbReference type="EMBL" id="SLUK01000003">
    <property type="protein sequence ID" value="TCL43996.1"/>
    <property type="molecule type" value="Genomic_DNA"/>
</dbReference>
<keyword evidence="1" id="KW-0732">Signal</keyword>
<sequence>MGRFYISLALLAAILGVCTFSLHQYSTAAEEMTAQLDRIEQAALSGEAGPDKLSEMCRLYGEQWEDREERLLRFIRHPQLDEITSLTAELQYLATDDSPSHLLASIERIKVNIKKIGTAEFFNG</sequence>
<evidence type="ECO:0000313" key="2">
    <source>
        <dbReference type="EMBL" id="TCL43996.1"/>
    </source>
</evidence>
<name>A0A9X8UJX2_9FIRM</name>